<feature type="compositionally biased region" description="Polar residues" evidence="1">
    <location>
        <begin position="23"/>
        <end position="40"/>
    </location>
</feature>
<evidence type="ECO:0000313" key="3">
    <source>
        <dbReference type="Proteomes" id="UP000016932"/>
    </source>
</evidence>
<name>M3AVS9_PSEFD</name>
<dbReference type="GeneID" id="19336186"/>
<dbReference type="Proteomes" id="UP000016932">
    <property type="component" value="Unassembled WGS sequence"/>
</dbReference>
<dbReference type="HOGENOM" id="CLU_2528416_0_0_1"/>
<dbReference type="VEuPathDB" id="FungiDB:MYCFIDRAFT_203733"/>
<evidence type="ECO:0000256" key="1">
    <source>
        <dbReference type="SAM" id="MobiDB-lite"/>
    </source>
</evidence>
<dbReference type="RefSeq" id="XP_007927208.1">
    <property type="nucleotide sequence ID" value="XM_007929017.1"/>
</dbReference>
<dbReference type="EMBL" id="KB446559">
    <property type="protein sequence ID" value="EME81577.1"/>
    <property type="molecule type" value="Genomic_DNA"/>
</dbReference>
<organism evidence="2 3">
    <name type="scientific">Pseudocercospora fijiensis (strain CIRAD86)</name>
    <name type="common">Black leaf streak disease fungus</name>
    <name type="synonym">Mycosphaerella fijiensis</name>
    <dbReference type="NCBI Taxonomy" id="383855"/>
    <lineage>
        <taxon>Eukaryota</taxon>
        <taxon>Fungi</taxon>
        <taxon>Dikarya</taxon>
        <taxon>Ascomycota</taxon>
        <taxon>Pezizomycotina</taxon>
        <taxon>Dothideomycetes</taxon>
        <taxon>Dothideomycetidae</taxon>
        <taxon>Mycosphaerellales</taxon>
        <taxon>Mycosphaerellaceae</taxon>
        <taxon>Pseudocercospora</taxon>
    </lineage>
</organism>
<proteinExistence type="predicted"/>
<dbReference type="KEGG" id="pfj:MYCFIDRAFT_203733"/>
<protein>
    <submittedName>
        <fullName evidence="2">Uncharacterized protein</fullName>
    </submittedName>
</protein>
<reference evidence="2 3" key="1">
    <citation type="journal article" date="2012" name="PLoS Pathog.">
        <title>Diverse lifestyles and strategies of plant pathogenesis encoded in the genomes of eighteen Dothideomycetes fungi.</title>
        <authorList>
            <person name="Ohm R.A."/>
            <person name="Feau N."/>
            <person name="Henrissat B."/>
            <person name="Schoch C.L."/>
            <person name="Horwitz B.A."/>
            <person name="Barry K.W."/>
            <person name="Condon B.J."/>
            <person name="Copeland A.C."/>
            <person name="Dhillon B."/>
            <person name="Glaser F."/>
            <person name="Hesse C.N."/>
            <person name="Kosti I."/>
            <person name="LaButti K."/>
            <person name="Lindquist E.A."/>
            <person name="Lucas S."/>
            <person name="Salamov A.A."/>
            <person name="Bradshaw R.E."/>
            <person name="Ciuffetti L."/>
            <person name="Hamelin R.C."/>
            <person name="Kema G.H.J."/>
            <person name="Lawrence C."/>
            <person name="Scott J.A."/>
            <person name="Spatafora J.W."/>
            <person name="Turgeon B.G."/>
            <person name="de Wit P.J.G.M."/>
            <person name="Zhong S."/>
            <person name="Goodwin S.B."/>
            <person name="Grigoriev I.V."/>
        </authorList>
    </citation>
    <scope>NUCLEOTIDE SEQUENCE [LARGE SCALE GENOMIC DNA]</scope>
    <source>
        <strain evidence="2 3">CIRAD86</strain>
    </source>
</reference>
<accession>M3AVS9</accession>
<sequence>MSPTNNQEVKRDQPWQKDWPPQSEGTNHAASQPVDDSTTGAMPATFLTARGVDLWRLDDKEALQSMLAKQEVTCASVEKEVKKE</sequence>
<evidence type="ECO:0000313" key="2">
    <source>
        <dbReference type="EMBL" id="EME81577.1"/>
    </source>
</evidence>
<keyword evidence="3" id="KW-1185">Reference proteome</keyword>
<gene>
    <name evidence="2" type="ORF">MYCFIDRAFT_203733</name>
</gene>
<dbReference type="AlphaFoldDB" id="M3AVS9"/>
<feature type="region of interest" description="Disordered" evidence="1">
    <location>
        <begin position="1"/>
        <end position="42"/>
    </location>
</feature>